<organism evidence="2 3">
    <name type="scientific">Paenibacillus amylolyticus</name>
    <dbReference type="NCBI Taxonomy" id="1451"/>
    <lineage>
        <taxon>Bacteria</taxon>
        <taxon>Bacillati</taxon>
        <taxon>Bacillota</taxon>
        <taxon>Bacilli</taxon>
        <taxon>Bacillales</taxon>
        <taxon>Paenibacillaceae</taxon>
        <taxon>Paenibacillus</taxon>
    </lineage>
</organism>
<feature type="chain" id="PRO_5039430221" evidence="1">
    <location>
        <begin position="21"/>
        <end position="120"/>
    </location>
</feature>
<protein>
    <submittedName>
        <fullName evidence="2">Uncharacterized protein</fullName>
    </submittedName>
</protein>
<keyword evidence="1" id="KW-0732">Signal</keyword>
<dbReference type="PROSITE" id="PS51257">
    <property type="entry name" value="PROKAR_LIPOPROTEIN"/>
    <property type="match status" value="1"/>
</dbReference>
<gene>
    <name evidence="2" type="ORF">BK131_18690</name>
</gene>
<accession>A0A1R1BQ92</accession>
<feature type="signal peptide" evidence="1">
    <location>
        <begin position="1"/>
        <end position="20"/>
    </location>
</feature>
<comment type="caution">
    <text evidence="2">The sequence shown here is derived from an EMBL/GenBank/DDBJ whole genome shotgun (WGS) entry which is preliminary data.</text>
</comment>
<dbReference type="EMBL" id="MRTJ01000008">
    <property type="protein sequence ID" value="OMF12039.1"/>
    <property type="molecule type" value="Genomic_DNA"/>
</dbReference>
<proteinExistence type="predicted"/>
<name>A0A1R1BQ92_PAEAM</name>
<dbReference type="AlphaFoldDB" id="A0A1R1BQ92"/>
<dbReference type="RefSeq" id="WP_076332759.1">
    <property type="nucleotide sequence ID" value="NZ_MRTJ01000008.1"/>
</dbReference>
<reference evidence="2 3" key="1">
    <citation type="submission" date="2016-11" db="EMBL/GenBank/DDBJ databases">
        <title>Paenibacillus species isolates.</title>
        <authorList>
            <person name="Beno S.M."/>
        </authorList>
    </citation>
    <scope>NUCLEOTIDE SEQUENCE [LARGE SCALE GENOMIC DNA]</scope>
    <source>
        <strain evidence="2 3">FSL H8-0246</strain>
    </source>
</reference>
<sequence length="120" mass="13522">MRKYFFVLCLGFMCVSLVMGCSFLSGNTSVKEAKITEYTPSELQALVESIADHVTYNVSGKKQRIYYESDIGKIVVQSELTDSEVEELNKQFGKELISLKPVDIEEFVGLTPSQDNPFLH</sequence>
<evidence type="ECO:0000313" key="3">
    <source>
        <dbReference type="Proteomes" id="UP000187134"/>
    </source>
</evidence>
<dbReference type="Proteomes" id="UP000187134">
    <property type="component" value="Unassembled WGS sequence"/>
</dbReference>
<evidence type="ECO:0000313" key="2">
    <source>
        <dbReference type="EMBL" id="OMF12039.1"/>
    </source>
</evidence>
<evidence type="ECO:0000256" key="1">
    <source>
        <dbReference type="SAM" id="SignalP"/>
    </source>
</evidence>